<keyword evidence="3" id="KW-1185">Reference proteome</keyword>
<evidence type="ECO:0000313" key="2">
    <source>
        <dbReference type="EMBL" id="KKJ00917.1"/>
    </source>
</evidence>
<protein>
    <submittedName>
        <fullName evidence="2">Transcriptional regulator</fullName>
    </submittedName>
</protein>
<dbReference type="OrthoDB" id="9807907at2"/>
<reference evidence="2" key="1">
    <citation type="submission" date="2012-04" db="EMBL/GenBank/DDBJ databases">
        <authorList>
            <person name="Borisov I.G."/>
            <person name="Ivanikova N.V."/>
            <person name="Pinevich A.V."/>
        </authorList>
    </citation>
    <scope>NUCLEOTIDE SEQUENCE</scope>
    <source>
        <strain evidence="2">CALU 1027</strain>
    </source>
</reference>
<dbReference type="AlphaFoldDB" id="A0A0M2Q2U9"/>
<dbReference type="PANTHER" id="PTHR30595:SF6">
    <property type="entry name" value="SCHLAFEN ALBA-2 DOMAIN-CONTAINING PROTEIN"/>
    <property type="match status" value="1"/>
</dbReference>
<accession>A0A0M2Q2U9</accession>
<dbReference type="InterPro" id="IPR038461">
    <property type="entry name" value="Schlafen_AlbA_2_dom_sf"/>
</dbReference>
<name>A0A0M2Q2U9_PROHO</name>
<dbReference type="Gene3D" id="3.30.565.60">
    <property type="match status" value="1"/>
</dbReference>
<dbReference type="EMBL" id="AJTX02000002">
    <property type="protein sequence ID" value="KKJ00917.1"/>
    <property type="molecule type" value="Genomic_DNA"/>
</dbReference>
<dbReference type="STRING" id="317619.GCA_000332315_03184"/>
<gene>
    <name evidence="2" type="ORF">PROH_00230</name>
</gene>
<evidence type="ECO:0000313" key="3">
    <source>
        <dbReference type="Proteomes" id="UP000034681"/>
    </source>
</evidence>
<dbReference type="RefSeq" id="WP_017713427.1">
    <property type="nucleotide sequence ID" value="NZ_KB235941.1"/>
</dbReference>
<dbReference type="PANTHER" id="PTHR30595">
    <property type="entry name" value="GLPR-RELATED TRANSCRIPTIONAL REPRESSOR"/>
    <property type="match status" value="1"/>
</dbReference>
<dbReference type="InterPro" id="IPR038475">
    <property type="entry name" value="RecG_C_sf"/>
</dbReference>
<dbReference type="Pfam" id="PF13749">
    <property type="entry name" value="HATPase_c_4"/>
    <property type="match status" value="1"/>
</dbReference>
<proteinExistence type="predicted"/>
<dbReference type="Gene3D" id="3.30.950.30">
    <property type="entry name" value="Schlafen, AAA domain"/>
    <property type="match status" value="1"/>
</dbReference>
<dbReference type="InterPro" id="IPR007421">
    <property type="entry name" value="Schlafen_AlbA_2_dom"/>
</dbReference>
<feature type="domain" description="Schlafen AlbA-2" evidence="1">
    <location>
        <begin position="14"/>
        <end position="127"/>
    </location>
</feature>
<comment type="caution">
    <text evidence="2">The sequence shown here is derived from an EMBL/GenBank/DDBJ whole genome shotgun (WGS) entry which is preliminary data.</text>
</comment>
<sequence length="396" mass="44112">MDDQELTALLGDLESDRVERKASTSDGKKIRQAICAFANDLPNHKKSGVLFVGVKDNGTCANLSITDELLLSLSSIRSEGKILPFPVLQVNKRILDGCELAVVIVEPSDAPPVRFDGRTYIRVGPRRATATPEEERRLNEKRRARDLPFDLQSLPSTSLADLNLEFFQQSYLPVTLAPDVLEENQRSLDQQLASARFTTPPPESCPTVLGILTIGKEPRFFVPGHYVQFLRVDGTELGDPIKDQKEISGSLLDILRILDETLQINIATASDITRQSLEIQQPDYPIQALQQLARNAVMHRSYEQTNAPVKVYWFNDRIEIQNPGGLFGQVNQANFGQGGTDYRNPHLAGVMKDLGYVQRFGYGIPTAKRALERNGNPPPEFSLDDTFTSVIIRSKP</sequence>
<evidence type="ECO:0000259" key="1">
    <source>
        <dbReference type="Pfam" id="PF04326"/>
    </source>
</evidence>
<dbReference type="Pfam" id="PF04326">
    <property type="entry name" value="SLFN_AlbA_2"/>
    <property type="match status" value="1"/>
</dbReference>
<dbReference type="Proteomes" id="UP000034681">
    <property type="component" value="Unassembled WGS sequence"/>
</dbReference>
<organism evidence="2 3">
    <name type="scientific">Prochlorothrix hollandica PCC 9006 = CALU 1027</name>
    <dbReference type="NCBI Taxonomy" id="317619"/>
    <lineage>
        <taxon>Bacteria</taxon>
        <taxon>Bacillati</taxon>
        <taxon>Cyanobacteriota</taxon>
        <taxon>Cyanophyceae</taxon>
        <taxon>Prochlorotrichales</taxon>
        <taxon>Prochlorotrichaceae</taxon>
        <taxon>Prochlorothrix</taxon>
    </lineage>
</organism>